<feature type="domain" description="DUF4116" evidence="2">
    <location>
        <begin position="565"/>
        <end position="605"/>
    </location>
</feature>
<evidence type="ECO:0000313" key="4">
    <source>
        <dbReference type="Proteomes" id="UP000006671"/>
    </source>
</evidence>
<gene>
    <name evidence="3" type="ORF">NAEGRDRAFT_59125</name>
</gene>
<feature type="domain" description="DUF4116" evidence="2">
    <location>
        <begin position="326"/>
        <end position="361"/>
    </location>
</feature>
<dbReference type="Proteomes" id="UP000006671">
    <property type="component" value="Unassembled WGS sequence"/>
</dbReference>
<feature type="domain" description="DUF4116" evidence="2">
    <location>
        <begin position="255"/>
        <end position="297"/>
    </location>
</feature>
<evidence type="ECO:0000313" key="3">
    <source>
        <dbReference type="EMBL" id="EFC40249.1"/>
    </source>
</evidence>
<dbReference type="GeneID" id="8855833"/>
<feature type="coiled-coil region" evidence="1">
    <location>
        <begin position="306"/>
        <end position="333"/>
    </location>
</feature>
<dbReference type="VEuPathDB" id="AmoebaDB:NAEGRDRAFT_59125"/>
<dbReference type="InParanoid" id="D2VST1"/>
<feature type="domain" description="DUF4116" evidence="2">
    <location>
        <begin position="438"/>
        <end position="485"/>
    </location>
</feature>
<evidence type="ECO:0000259" key="2">
    <source>
        <dbReference type="Pfam" id="PF13475"/>
    </source>
</evidence>
<dbReference type="RefSeq" id="XP_002672993.1">
    <property type="nucleotide sequence ID" value="XM_002672947.1"/>
</dbReference>
<dbReference type="AlphaFoldDB" id="D2VST1"/>
<accession>D2VST1</accession>
<sequence>MKRKADHKSFDFPASKIANFNSEHVNHDDRSENVILLLNDFYTRCDDADHCHVVDYQQLLYNKFQMQTKGKIKWFEYRYECMKNPLKYIPIEFCKDAEFIIHTLNSGKLKLSEDLFNNLHPILRKPMFLFEIMDRIIKLSDESKQPSLLILAKSMETVSNMLTCTRNQDEDCSCEVDGFELPDFMNRICFSEEELLDDEEHVLQNITSDGTVRVVDFMRVSERLRNDYKFMINLFKKFKFTIEACVCVGSKLKSDRQFILELAKLTPFAMVLVPEELRTDKNFIMDIVAFNPTSIKLYRNGTLTRHEILNEMKEKMKNQLNNINDDKELAIKSLLFDIDLIQYISPKLLNDREFMIEAVQQILQNEHVSGRNYLHDKFYDCEELRDNSDYMLKCITITDNAFQFVTSRLRNDKDFILEALKFNTSIYRYIPIRLLMDDREFLFKCLAITGKIIKLADTFKSDKEVVMAALKSDGSMIRYADDLLKTDRDFIIQAKKNAELDIGLLPEMFTDDRDFVLEFFNPNNYSDISFIIESDYYDDEEFLMKLLKKGFKYSLLPQSMMDSIECVKLAVGLNGTVLKKVDEEFQNDKEIQKEAIKSNGFYLVFSQDLFDYRMECQYFGCHV</sequence>
<protein>
    <recommendedName>
        <fullName evidence="2">DUF4116 domain-containing protein</fullName>
    </recommendedName>
</protein>
<organism evidence="4">
    <name type="scientific">Naegleria gruberi</name>
    <name type="common">Amoeba</name>
    <dbReference type="NCBI Taxonomy" id="5762"/>
    <lineage>
        <taxon>Eukaryota</taxon>
        <taxon>Discoba</taxon>
        <taxon>Heterolobosea</taxon>
        <taxon>Tetramitia</taxon>
        <taxon>Eutetramitia</taxon>
        <taxon>Vahlkampfiidae</taxon>
        <taxon>Naegleria</taxon>
    </lineage>
</organism>
<dbReference type="KEGG" id="ngr:NAEGRDRAFT_59125"/>
<dbReference type="EMBL" id="GG738894">
    <property type="protein sequence ID" value="EFC40249.1"/>
    <property type="molecule type" value="Genomic_DNA"/>
</dbReference>
<feature type="domain" description="DUF4116" evidence="2">
    <location>
        <begin position="388"/>
        <end position="434"/>
    </location>
</feature>
<dbReference type="InterPro" id="IPR025197">
    <property type="entry name" value="DUF4116"/>
</dbReference>
<keyword evidence="4" id="KW-1185">Reference proteome</keyword>
<dbReference type="Pfam" id="PF13475">
    <property type="entry name" value="DUF4116"/>
    <property type="match status" value="5"/>
</dbReference>
<reference evidence="3 4" key="1">
    <citation type="journal article" date="2010" name="Cell">
        <title>The genome of Naegleria gruberi illuminates early eukaryotic versatility.</title>
        <authorList>
            <person name="Fritz-Laylin L.K."/>
            <person name="Prochnik S.E."/>
            <person name="Ginger M.L."/>
            <person name="Dacks J.B."/>
            <person name="Carpenter M.L."/>
            <person name="Field M.C."/>
            <person name="Kuo A."/>
            <person name="Paredez A."/>
            <person name="Chapman J."/>
            <person name="Pham J."/>
            <person name="Shu S."/>
            <person name="Neupane R."/>
            <person name="Cipriano M."/>
            <person name="Mancuso J."/>
            <person name="Tu H."/>
            <person name="Salamov A."/>
            <person name="Lindquist E."/>
            <person name="Shapiro H."/>
            <person name="Lucas S."/>
            <person name="Grigoriev I.V."/>
            <person name="Cande W.Z."/>
            <person name="Fulton C."/>
            <person name="Rokhsar D.S."/>
            <person name="Dawson S.C."/>
        </authorList>
    </citation>
    <scope>NUCLEOTIDE SEQUENCE [LARGE SCALE GENOMIC DNA]</scope>
    <source>
        <strain evidence="3 4">NEG-M</strain>
    </source>
</reference>
<keyword evidence="1" id="KW-0175">Coiled coil</keyword>
<evidence type="ECO:0000256" key="1">
    <source>
        <dbReference type="SAM" id="Coils"/>
    </source>
</evidence>
<name>D2VST1_NAEGR</name>
<proteinExistence type="predicted"/>